<accession>A0A2P2R1D9</accession>
<proteinExistence type="predicted"/>
<protein>
    <submittedName>
        <fullName evidence="1">Uncharacterized protein</fullName>
    </submittedName>
</protein>
<name>A0A2P2R1D9_RHIMU</name>
<evidence type="ECO:0000313" key="1">
    <source>
        <dbReference type="EMBL" id="MBX73075.1"/>
    </source>
</evidence>
<reference evidence="1" key="1">
    <citation type="submission" date="2018-02" db="EMBL/GenBank/DDBJ databases">
        <title>Rhizophora mucronata_Transcriptome.</title>
        <authorList>
            <person name="Meera S.P."/>
            <person name="Sreeshan A."/>
            <person name="Augustine A."/>
        </authorList>
    </citation>
    <scope>NUCLEOTIDE SEQUENCE</scope>
    <source>
        <tissue evidence="1">Leaf</tissue>
    </source>
</reference>
<organism evidence="1">
    <name type="scientific">Rhizophora mucronata</name>
    <name type="common">Asiatic mangrove</name>
    <dbReference type="NCBI Taxonomy" id="61149"/>
    <lineage>
        <taxon>Eukaryota</taxon>
        <taxon>Viridiplantae</taxon>
        <taxon>Streptophyta</taxon>
        <taxon>Embryophyta</taxon>
        <taxon>Tracheophyta</taxon>
        <taxon>Spermatophyta</taxon>
        <taxon>Magnoliopsida</taxon>
        <taxon>eudicotyledons</taxon>
        <taxon>Gunneridae</taxon>
        <taxon>Pentapetalae</taxon>
        <taxon>rosids</taxon>
        <taxon>fabids</taxon>
        <taxon>Malpighiales</taxon>
        <taxon>Rhizophoraceae</taxon>
        <taxon>Rhizophora</taxon>
    </lineage>
</organism>
<dbReference type="EMBL" id="GGEC01092591">
    <property type="protein sequence ID" value="MBX73075.1"/>
    <property type="molecule type" value="Transcribed_RNA"/>
</dbReference>
<sequence length="27" mass="3111">MRLSCTTCPKRVQSLFIKFIKQLLAAN</sequence>
<dbReference type="AlphaFoldDB" id="A0A2P2R1D9"/>